<reference evidence="1 2" key="1">
    <citation type="submission" date="2018-01" db="EMBL/GenBank/DDBJ databases">
        <title>Bacillus asahii Genome sequencing and assembly.</title>
        <authorList>
            <person name="Jiang H."/>
            <person name="Feng Y."/>
            <person name="Zhao F."/>
            <person name="Lin X."/>
        </authorList>
    </citation>
    <scope>NUCLEOTIDE SEQUENCE [LARGE SCALE GENOMIC DNA]</scope>
    <source>
        <strain evidence="1 2">OM18</strain>
    </source>
</reference>
<dbReference type="Gene3D" id="3.40.50.1000">
    <property type="entry name" value="HAD superfamily/HAD-like"/>
    <property type="match status" value="1"/>
</dbReference>
<dbReference type="EMBL" id="CP026095">
    <property type="protein sequence ID" value="AZV41358.1"/>
    <property type="molecule type" value="Genomic_DNA"/>
</dbReference>
<dbReference type="GO" id="GO:0003824">
    <property type="term" value="F:catalytic activity"/>
    <property type="evidence" value="ECO:0007669"/>
    <property type="project" value="UniProtKB-ARBA"/>
</dbReference>
<evidence type="ECO:0000313" key="1">
    <source>
        <dbReference type="EMBL" id="AZV41358.1"/>
    </source>
</evidence>
<dbReference type="KEGG" id="pasa:BAOM_0726"/>
<protein>
    <submittedName>
        <fullName evidence="1">Uncharacterized protein</fullName>
    </submittedName>
</protein>
<organism evidence="1 2">
    <name type="scientific">Peribacillus asahii</name>
    <dbReference type="NCBI Taxonomy" id="228899"/>
    <lineage>
        <taxon>Bacteria</taxon>
        <taxon>Bacillati</taxon>
        <taxon>Bacillota</taxon>
        <taxon>Bacilli</taxon>
        <taxon>Bacillales</taxon>
        <taxon>Bacillaceae</taxon>
        <taxon>Peribacillus</taxon>
    </lineage>
</organism>
<dbReference type="InterPro" id="IPR006380">
    <property type="entry name" value="SPP-like_dom"/>
</dbReference>
<gene>
    <name evidence="1" type="ORF">BAOM_0726</name>
</gene>
<accession>A0A3T0KM33</accession>
<proteinExistence type="predicted"/>
<dbReference type="InterPro" id="IPR036412">
    <property type="entry name" value="HAD-like_sf"/>
</dbReference>
<dbReference type="SUPFAM" id="SSF56784">
    <property type="entry name" value="HAD-like"/>
    <property type="match status" value="1"/>
</dbReference>
<dbReference type="RefSeq" id="WP_127759066.1">
    <property type="nucleotide sequence ID" value="NZ_CP026095.1"/>
</dbReference>
<dbReference type="OrthoDB" id="1666512at2"/>
<sequence length="270" mass="31527">MILFTSDLDRTLIYSERMMTEYPIESETACVEMMDERSITFMSYQSIKLLNTFHENHLFVPVTTRALHLYKRIHLFQNDIKPPFAVTSNGGTILIDGVVDQDWHQELHARIVRTSLPKEDMLQAFAAIRHESWVLRESYVDDLFYVFQIVKEAVPYDELAAFEVELQKIGWRTFLHGRKLYILPQQVDKAFAVQRVKEYIDDYDVHVAAGDSFMDYLMMKEADIGYSPLHGEIFETMPNAPKVMWLNGRGVAFTEELLMKLLESKTTLIR</sequence>
<evidence type="ECO:0000313" key="2">
    <source>
        <dbReference type="Proteomes" id="UP000283095"/>
    </source>
</evidence>
<name>A0A3T0KM33_9BACI</name>
<dbReference type="Proteomes" id="UP000283095">
    <property type="component" value="Chromosome"/>
</dbReference>
<dbReference type="InterPro" id="IPR023214">
    <property type="entry name" value="HAD_sf"/>
</dbReference>
<dbReference type="AlphaFoldDB" id="A0A3T0KM33"/>
<dbReference type="Pfam" id="PF05116">
    <property type="entry name" value="S6PP"/>
    <property type="match status" value="1"/>
</dbReference>